<feature type="region of interest" description="Disordered" evidence="2">
    <location>
        <begin position="46"/>
        <end position="76"/>
    </location>
</feature>
<evidence type="ECO:0000256" key="2">
    <source>
        <dbReference type="SAM" id="MobiDB-lite"/>
    </source>
</evidence>
<dbReference type="Proteomes" id="UP000322294">
    <property type="component" value="Unassembled WGS sequence"/>
</dbReference>
<accession>A0A5S5AVB7</accession>
<evidence type="ECO:0000313" key="3">
    <source>
        <dbReference type="EMBL" id="TYP56834.1"/>
    </source>
</evidence>
<dbReference type="InterPro" id="IPR048102">
    <property type="entry name" value="MobP3"/>
</dbReference>
<feature type="coiled-coil region" evidence="1">
    <location>
        <begin position="372"/>
        <end position="402"/>
    </location>
</feature>
<gene>
    <name evidence="3" type="ORF">LZ11_00897</name>
</gene>
<name>A0A5S5AVB7_9FIRM</name>
<dbReference type="Pfam" id="PF18555">
    <property type="entry name" value="MobL"/>
    <property type="match status" value="1"/>
</dbReference>
<keyword evidence="4" id="KW-1185">Reference proteome</keyword>
<evidence type="ECO:0000313" key="4">
    <source>
        <dbReference type="Proteomes" id="UP000322294"/>
    </source>
</evidence>
<dbReference type="NCBIfam" id="NF041499">
    <property type="entry name" value="MobP3"/>
    <property type="match status" value="1"/>
</dbReference>
<dbReference type="AlphaFoldDB" id="A0A5S5AVB7"/>
<evidence type="ECO:0000256" key="1">
    <source>
        <dbReference type="SAM" id="Coils"/>
    </source>
</evidence>
<dbReference type="OrthoDB" id="1775746at2"/>
<dbReference type="InterPro" id="IPR041073">
    <property type="entry name" value="MobL"/>
</dbReference>
<keyword evidence="1" id="KW-0175">Coiled coil</keyword>
<sequence>MNHAPFVMKVAFYQPSNINQARNAAHIQYIATRPGADRGELNIGDDLDADPGTAAGHAKYMDERPGSHGLFGPESETPDLREVQRELKNHNGIVWRMVLSLKEEDAVRLGYTAREAWEKALRASMPEAAAKMGIQESNLKWVAAFHQAQGHPHVHVVIWEKTPQRSKGVLSFGERKDLRRVFVREIYAEERLALTAEKSAIRDLIRDTARKDILSVIREIKKASLEVRALAGQEPGLSPTLLPKTREELLNQLKGLSSIMPGKGRIALAYMPTEVKEKAREISDWILRQPGFLASVDKYKELAKQLAAHHTLRTEALNRAAEKAYEDIRDRVAQIVLRGAAAIKAVESKERELDITKLTNYVWRSAWRALERERLRAEAQVLLAAEREMQRKKREAEREGKSREI</sequence>
<protein>
    <submittedName>
        <fullName evidence="3">Uncharacterized protein</fullName>
    </submittedName>
</protein>
<comment type="caution">
    <text evidence="3">The sequence shown here is derived from an EMBL/GenBank/DDBJ whole genome shotgun (WGS) entry which is preliminary data.</text>
</comment>
<dbReference type="RefSeq" id="WP_148866685.1">
    <property type="nucleotide sequence ID" value="NZ_VNHO01000007.1"/>
</dbReference>
<reference evidence="3 4" key="1">
    <citation type="submission" date="2019-07" db="EMBL/GenBank/DDBJ databases">
        <title>Genomic Encyclopedia of Type Strains, Phase I: the one thousand microbial genomes (KMG-I) project.</title>
        <authorList>
            <person name="Kyrpides N."/>
        </authorList>
    </citation>
    <scope>NUCLEOTIDE SEQUENCE [LARGE SCALE GENOMIC DNA]</scope>
    <source>
        <strain evidence="3 4">DSM 16647</strain>
    </source>
</reference>
<organism evidence="3 4">
    <name type="scientific">Thermosediminibacter litoriperuensis</name>
    <dbReference type="NCBI Taxonomy" id="291989"/>
    <lineage>
        <taxon>Bacteria</taxon>
        <taxon>Bacillati</taxon>
        <taxon>Bacillota</taxon>
        <taxon>Clostridia</taxon>
        <taxon>Thermosediminibacterales</taxon>
        <taxon>Thermosediminibacteraceae</taxon>
        <taxon>Thermosediminibacter</taxon>
    </lineage>
</organism>
<proteinExistence type="predicted"/>
<dbReference type="EMBL" id="VNHO01000007">
    <property type="protein sequence ID" value="TYP56834.1"/>
    <property type="molecule type" value="Genomic_DNA"/>
</dbReference>